<sequence length="162" mass="17855">MIVSPFTHAIMGPTLFGQPLHHPIPQSGDLLPQPYGPLHTSLPMDIAEVENASNTDSPREYSAKSTRIREPSPTLSLGSNPFNLGPIIQRSTLQGRNNRKKRRGKGDRIYFSSNAEGAHEGRKRTHPCSLGNHDLPKSKKPLMHAPTTSDYPMAVTKLSQSR</sequence>
<feature type="compositionally biased region" description="Polar residues" evidence="1">
    <location>
        <begin position="73"/>
        <end position="82"/>
    </location>
</feature>
<gene>
    <name evidence="2" type="ORF">Pyn_28708</name>
</gene>
<evidence type="ECO:0000313" key="3">
    <source>
        <dbReference type="Proteomes" id="UP000250321"/>
    </source>
</evidence>
<evidence type="ECO:0000313" key="2">
    <source>
        <dbReference type="EMBL" id="PQQ19829.1"/>
    </source>
</evidence>
<dbReference type="Proteomes" id="UP000250321">
    <property type="component" value="Unassembled WGS sequence"/>
</dbReference>
<proteinExistence type="predicted"/>
<feature type="compositionally biased region" description="Basic and acidic residues" evidence="1">
    <location>
        <begin position="57"/>
        <end position="70"/>
    </location>
</feature>
<dbReference type="EMBL" id="PJQY01000055">
    <property type="protein sequence ID" value="PQQ19829.1"/>
    <property type="molecule type" value="Genomic_DNA"/>
</dbReference>
<evidence type="ECO:0000256" key="1">
    <source>
        <dbReference type="SAM" id="MobiDB-lite"/>
    </source>
</evidence>
<protein>
    <submittedName>
        <fullName evidence="2">Uncharacterized protein</fullName>
    </submittedName>
</protein>
<name>A0A314ZKK8_PRUYE</name>
<organism evidence="2 3">
    <name type="scientific">Prunus yedoensis var. nudiflora</name>
    <dbReference type="NCBI Taxonomy" id="2094558"/>
    <lineage>
        <taxon>Eukaryota</taxon>
        <taxon>Viridiplantae</taxon>
        <taxon>Streptophyta</taxon>
        <taxon>Embryophyta</taxon>
        <taxon>Tracheophyta</taxon>
        <taxon>Spermatophyta</taxon>
        <taxon>Magnoliopsida</taxon>
        <taxon>eudicotyledons</taxon>
        <taxon>Gunneridae</taxon>
        <taxon>Pentapetalae</taxon>
        <taxon>rosids</taxon>
        <taxon>fabids</taxon>
        <taxon>Rosales</taxon>
        <taxon>Rosaceae</taxon>
        <taxon>Amygdaloideae</taxon>
        <taxon>Amygdaleae</taxon>
        <taxon>Prunus</taxon>
    </lineage>
</organism>
<comment type="caution">
    <text evidence="2">The sequence shown here is derived from an EMBL/GenBank/DDBJ whole genome shotgun (WGS) entry which is preliminary data.</text>
</comment>
<accession>A0A314ZKK8</accession>
<dbReference type="AlphaFoldDB" id="A0A314ZKK8"/>
<feature type="region of interest" description="Disordered" evidence="1">
    <location>
        <begin position="50"/>
        <end position="162"/>
    </location>
</feature>
<keyword evidence="3" id="KW-1185">Reference proteome</keyword>
<reference evidence="2 3" key="1">
    <citation type="submission" date="2018-02" db="EMBL/GenBank/DDBJ databases">
        <title>Draft genome of wild Prunus yedoensis var. nudiflora.</title>
        <authorList>
            <person name="Baek S."/>
            <person name="Kim J.-H."/>
            <person name="Choi K."/>
            <person name="Kim G.-B."/>
            <person name="Cho A."/>
            <person name="Jang H."/>
            <person name="Shin C.-H."/>
            <person name="Yu H.-J."/>
            <person name="Mun J.-H."/>
        </authorList>
    </citation>
    <scope>NUCLEOTIDE SEQUENCE [LARGE SCALE GENOMIC DNA]</scope>
    <source>
        <strain evidence="3">cv. Jeju island</strain>
        <tissue evidence="2">Leaf</tissue>
    </source>
</reference>